<name>L1ILP4_GUITC</name>
<dbReference type="KEGG" id="gtt:GUITHDRAFT_117151"/>
<evidence type="ECO:0000313" key="1">
    <source>
        <dbReference type="EMBL" id="EKX36720.1"/>
    </source>
</evidence>
<evidence type="ECO:0000313" key="3">
    <source>
        <dbReference type="Proteomes" id="UP000011087"/>
    </source>
</evidence>
<reference evidence="3" key="2">
    <citation type="submission" date="2012-11" db="EMBL/GenBank/DDBJ databases">
        <authorList>
            <person name="Kuo A."/>
            <person name="Curtis B.A."/>
            <person name="Tanifuji G."/>
            <person name="Burki F."/>
            <person name="Gruber A."/>
            <person name="Irimia M."/>
            <person name="Maruyama S."/>
            <person name="Arias M.C."/>
            <person name="Ball S.G."/>
            <person name="Gile G.H."/>
            <person name="Hirakawa Y."/>
            <person name="Hopkins J.F."/>
            <person name="Rensing S.A."/>
            <person name="Schmutz J."/>
            <person name="Symeonidi A."/>
            <person name="Elias M."/>
            <person name="Eveleigh R.J."/>
            <person name="Herman E.K."/>
            <person name="Klute M.J."/>
            <person name="Nakayama T."/>
            <person name="Obornik M."/>
            <person name="Reyes-Prieto A."/>
            <person name="Armbrust E.V."/>
            <person name="Aves S.J."/>
            <person name="Beiko R.G."/>
            <person name="Coutinho P."/>
            <person name="Dacks J.B."/>
            <person name="Durnford D.G."/>
            <person name="Fast N.M."/>
            <person name="Green B.R."/>
            <person name="Grisdale C."/>
            <person name="Hempe F."/>
            <person name="Henrissat B."/>
            <person name="Hoppner M.P."/>
            <person name="Ishida K.-I."/>
            <person name="Kim E."/>
            <person name="Koreny L."/>
            <person name="Kroth P.G."/>
            <person name="Liu Y."/>
            <person name="Malik S.-B."/>
            <person name="Maier U.G."/>
            <person name="McRose D."/>
            <person name="Mock T."/>
            <person name="Neilson J.A."/>
            <person name="Onodera N.T."/>
            <person name="Poole A.M."/>
            <person name="Pritham E.J."/>
            <person name="Richards T.A."/>
            <person name="Rocap G."/>
            <person name="Roy S.W."/>
            <person name="Sarai C."/>
            <person name="Schaack S."/>
            <person name="Shirato S."/>
            <person name="Slamovits C.H."/>
            <person name="Spencer D.F."/>
            <person name="Suzuki S."/>
            <person name="Worden A.Z."/>
            <person name="Zauner S."/>
            <person name="Barry K."/>
            <person name="Bell C."/>
            <person name="Bharti A.K."/>
            <person name="Crow J.A."/>
            <person name="Grimwood J."/>
            <person name="Kramer R."/>
            <person name="Lindquist E."/>
            <person name="Lucas S."/>
            <person name="Salamov A."/>
            <person name="McFadden G.I."/>
            <person name="Lane C.E."/>
            <person name="Keeling P.J."/>
            <person name="Gray M.W."/>
            <person name="Grigoriev I.V."/>
            <person name="Archibald J.M."/>
        </authorList>
    </citation>
    <scope>NUCLEOTIDE SEQUENCE</scope>
    <source>
        <strain evidence="3">CCMP2712</strain>
    </source>
</reference>
<dbReference type="EnsemblProtists" id="EKX36720">
    <property type="protein sequence ID" value="EKX36720"/>
    <property type="gene ID" value="GUITHDRAFT_117151"/>
</dbReference>
<sequence length="390" mass="44147">MPRYKERGEINTGGMDAAELDVDIHERINRAFELYPLSRDELDTCRALLKPSRHTSIMVMPTHRINEVGEFQGFRFNAGSQINADILPISRKMFFGITMTECLSSQREDTRGVNSKAIDLLNNLDACKQKMQNILQNIQKASLHEKASFQCMPVNAYGMHEEGDAYLSDYRRYTDSKFWNPEPPEFIGIYHGFTRGFINDIREHKLYIACSGGLNYASHDFYNMILDMGDQVTTAKLCESEEVHWLRKASQRARCKIIKMVADEFGLDIPIELDTHEFSTNGCYIATPTTETIYHDIQKTSSDVISVYNHACNTELSDNGILCPMHPSEGIWLVQSKIIMGFPNLLVTYGAVGEGSEGLSRCPIQQGIGAFVGLKHHCKIDSECAWKTVF</sequence>
<dbReference type="AlphaFoldDB" id="L1ILP4"/>
<dbReference type="GeneID" id="17293455"/>
<dbReference type="Proteomes" id="UP000011087">
    <property type="component" value="Unassembled WGS sequence"/>
</dbReference>
<proteinExistence type="predicted"/>
<dbReference type="HOGENOM" id="CLU_708721_0_0_1"/>
<reference evidence="2" key="3">
    <citation type="submission" date="2016-03" db="UniProtKB">
        <authorList>
            <consortium name="EnsemblProtists"/>
        </authorList>
    </citation>
    <scope>IDENTIFICATION</scope>
</reference>
<dbReference type="EMBL" id="JH993069">
    <property type="protein sequence ID" value="EKX36720.1"/>
    <property type="molecule type" value="Genomic_DNA"/>
</dbReference>
<dbReference type="PaxDb" id="55529-EKX36720"/>
<gene>
    <name evidence="1" type="ORF">GUITHDRAFT_117151</name>
</gene>
<organism evidence="1">
    <name type="scientific">Guillardia theta (strain CCMP2712)</name>
    <name type="common">Cryptophyte</name>
    <dbReference type="NCBI Taxonomy" id="905079"/>
    <lineage>
        <taxon>Eukaryota</taxon>
        <taxon>Cryptophyceae</taxon>
        <taxon>Pyrenomonadales</taxon>
        <taxon>Geminigeraceae</taxon>
        <taxon>Guillardia</taxon>
    </lineage>
</organism>
<protein>
    <submittedName>
        <fullName evidence="1 2">Uncharacterized protein</fullName>
    </submittedName>
</protein>
<keyword evidence="3" id="KW-1185">Reference proteome</keyword>
<evidence type="ECO:0000313" key="2">
    <source>
        <dbReference type="EnsemblProtists" id="EKX36720"/>
    </source>
</evidence>
<dbReference type="RefSeq" id="XP_005823700.1">
    <property type="nucleotide sequence ID" value="XM_005823643.1"/>
</dbReference>
<accession>L1ILP4</accession>
<reference evidence="1 3" key="1">
    <citation type="journal article" date="2012" name="Nature">
        <title>Algal genomes reveal evolutionary mosaicism and the fate of nucleomorphs.</title>
        <authorList>
            <consortium name="DOE Joint Genome Institute"/>
            <person name="Curtis B.A."/>
            <person name="Tanifuji G."/>
            <person name="Burki F."/>
            <person name="Gruber A."/>
            <person name="Irimia M."/>
            <person name="Maruyama S."/>
            <person name="Arias M.C."/>
            <person name="Ball S.G."/>
            <person name="Gile G.H."/>
            <person name="Hirakawa Y."/>
            <person name="Hopkins J.F."/>
            <person name="Kuo A."/>
            <person name="Rensing S.A."/>
            <person name="Schmutz J."/>
            <person name="Symeonidi A."/>
            <person name="Elias M."/>
            <person name="Eveleigh R.J."/>
            <person name="Herman E.K."/>
            <person name="Klute M.J."/>
            <person name="Nakayama T."/>
            <person name="Obornik M."/>
            <person name="Reyes-Prieto A."/>
            <person name="Armbrust E.V."/>
            <person name="Aves S.J."/>
            <person name="Beiko R.G."/>
            <person name="Coutinho P."/>
            <person name="Dacks J.B."/>
            <person name="Durnford D.G."/>
            <person name="Fast N.M."/>
            <person name="Green B.R."/>
            <person name="Grisdale C.J."/>
            <person name="Hempel F."/>
            <person name="Henrissat B."/>
            <person name="Hoppner M.P."/>
            <person name="Ishida K."/>
            <person name="Kim E."/>
            <person name="Koreny L."/>
            <person name="Kroth P.G."/>
            <person name="Liu Y."/>
            <person name="Malik S.B."/>
            <person name="Maier U.G."/>
            <person name="McRose D."/>
            <person name="Mock T."/>
            <person name="Neilson J.A."/>
            <person name="Onodera N.T."/>
            <person name="Poole A.M."/>
            <person name="Pritham E.J."/>
            <person name="Richards T.A."/>
            <person name="Rocap G."/>
            <person name="Roy S.W."/>
            <person name="Sarai C."/>
            <person name="Schaack S."/>
            <person name="Shirato S."/>
            <person name="Slamovits C.H."/>
            <person name="Spencer D.F."/>
            <person name="Suzuki S."/>
            <person name="Worden A.Z."/>
            <person name="Zauner S."/>
            <person name="Barry K."/>
            <person name="Bell C."/>
            <person name="Bharti A.K."/>
            <person name="Crow J.A."/>
            <person name="Grimwood J."/>
            <person name="Kramer R."/>
            <person name="Lindquist E."/>
            <person name="Lucas S."/>
            <person name="Salamov A."/>
            <person name="McFadden G.I."/>
            <person name="Lane C.E."/>
            <person name="Keeling P.J."/>
            <person name="Gray M.W."/>
            <person name="Grigoriev I.V."/>
            <person name="Archibald J.M."/>
        </authorList>
    </citation>
    <scope>NUCLEOTIDE SEQUENCE</scope>
    <source>
        <strain evidence="1 3">CCMP2712</strain>
    </source>
</reference>